<feature type="transmembrane region" description="Helical" evidence="1">
    <location>
        <begin position="39"/>
        <end position="57"/>
    </location>
</feature>
<dbReference type="AlphaFoldDB" id="A0A3N0AA69"/>
<dbReference type="RefSeq" id="WP_123185522.1">
    <property type="nucleotide sequence ID" value="NZ_CANPEU010000015.1"/>
</dbReference>
<name>A0A3N0AA69_9ACTN</name>
<evidence type="ECO:0000313" key="5">
    <source>
        <dbReference type="Proteomes" id="UP000530850"/>
    </source>
</evidence>
<reference evidence="2 5" key="2">
    <citation type="submission" date="2020-08" db="EMBL/GenBank/DDBJ databases">
        <title>Sequencing the genomes of 1000 actinobacteria strains.</title>
        <authorList>
            <person name="Klenk H.-P."/>
        </authorList>
    </citation>
    <scope>NUCLEOTIDE SEQUENCE [LARGE SCALE GENOMIC DNA]</scope>
    <source>
        <strain evidence="2 5">DSM 22242</strain>
    </source>
</reference>
<gene>
    <name evidence="3" type="ORF">E5982_03055</name>
    <name evidence="2" type="ORF">FHR31_000868</name>
</gene>
<dbReference type="Proteomes" id="UP000309454">
    <property type="component" value="Unassembled WGS sequence"/>
</dbReference>
<dbReference type="OrthoDB" id="3174276at2"/>
<feature type="transmembrane region" description="Helical" evidence="1">
    <location>
        <begin position="64"/>
        <end position="85"/>
    </location>
</feature>
<keyword evidence="4" id="KW-1185">Reference proteome</keyword>
<evidence type="ECO:0000313" key="2">
    <source>
        <dbReference type="EMBL" id="MBB3171056.1"/>
    </source>
</evidence>
<feature type="transmembrane region" description="Helical" evidence="1">
    <location>
        <begin position="9"/>
        <end position="27"/>
    </location>
</feature>
<keyword evidence="1" id="KW-0472">Membrane</keyword>
<dbReference type="EMBL" id="JACHYA010000002">
    <property type="protein sequence ID" value="MBB3171056.1"/>
    <property type="molecule type" value="Genomic_DNA"/>
</dbReference>
<sequence>MGIARSQRIGLIAFCALCLTLYVYGIASAPRIPSHIEGIALPLDFMVGIPLGFYLLVARPRRLTLLSVIPVIWIGYALSALALGAPDAGILPALLSALIPVELAIAARECLKIAHTFKTAKAKSPDPMAWFRETMLYLVRKDVAANMTAAELAVWYYALLSWRKKPYVLSGERAFSYHNAGGYMNMMLGLALAFPVEIIAVHLLVSQWSVIAASIITALSVYAAIWLVGDARARILRPIVVGEGSVRLECGIQMETVIPASNIEMVALSDNEIGHIEESDRLNYGTFYRPDAWLVMQSSVEVRTLLGTKHVRAIGVSVDDPKAFAAAIKEAAE</sequence>
<dbReference type="GeneID" id="93356831"/>
<evidence type="ECO:0000256" key="1">
    <source>
        <dbReference type="SAM" id="Phobius"/>
    </source>
</evidence>
<evidence type="ECO:0000313" key="4">
    <source>
        <dbReference type="Proteomes" id="UP000309454"/>
    </source>
</evidence>
<keyword evidence="1" id="KW-1133">Transmembrane helix</keyword>
<feature type="transmembrane region" description="Helical" evidence="1">
    <location>
        <begin position="210"/>
        <end position="229"/>
    </location>
</feature>
<dbReference type="EMBL" id="SSTM01000002">
    <property type="protein sequence ID" value="TJW11212.1"/>
    <property type="molecule type" value="Genomic_DNA"/>
</dbReference>
<feature type="transmembrane region" description="Helical" evidence="1">
    <location>
        <begin position="183"/>
        <end position="204"/>
    </location>
</feature>
<evidence type="ECO:0000313" key="3">
    <source>
        <dbReference type="EMBL" id="TJW11212.1"/>
    </source>
</evidence>
<organism evidence="3 4">
    <name type="scientific">Parvibacter caecicola</name>
    <dbReference type="NCBI Taxonomy" id="747645"/>
    <lineage>
        <taxon>Bacteria</taxon>
        <taxon>Bacillati</taxon>
        <taxon>Actinomycetota</taxon>
        <taxon>Coriobacteriia</taxon>
        <taxon>Coriobacteriales</taxon>
        <taxon>Coriobacteriaceae</taxon>
        <taxon>Parvibacter</taxon>
    </lineage>
</organism>
<keyword evidence="1" id="KW-0812">Transmembrane</keyword>
<dbReference type="Proteomes" id="UP000530850">
    <property type="component" value="Unassembled WGS sequence"/>
</dbReference>
<comment type="caution">
    <text evidence="3">The sequence shown here is derived from an EMBL/GenBank/DDBJ whole genome shotgun (WGS) entry which is preliminary data.</text>
</comment>
<proteinExistence type="predicted"/>
<feature type="transmembrane region" description="Helical" evidence="1">
    <location>
        <begin position="143"/>
        <end position="162"/>
    </location>
</feature>
<accession>A0A3N0AA69</accession>
<reference evidence="3 4" key="1">
    <citation type="submission" date="2019-04" db="EMBL/GenBank/DDBJ databases">
        <title>Microbes associate with the intestines of laboratory mice.</title>
        <authorList>
            <person name="Navarre W."/>
            <person name="Wong E."/>
            <person name="Huang K.C."/>
            <person name="Tropini C."/>
            <person name="Ng K."/>
            <person name="Yu B."/>
        </authorList>
    </citation>
    <scope>NUCLEOTIDE SEQUENCE [LARGE SCALE GENOMIC DNA]</scope>
    <source>
        <strain evidence="3 4">NM48_B13</strain>
    </source>
</reference>
<protein>
    <submittedName>
        <fullName evidence="3">Uncharacterized protein</fullName>
    </submittedName>
</protein>